<feature type="domain" description="AB hydrolase-1" evidence="2">
    <location>
        <begin position="23"/>
        <end position="166"/>
    </location>
</feature>
<dbReference type="Gene3D" id="3.40.50.1820">
    <property type="entry name" value="alpha/beta hydrolase"/>
    <property type="match status" value="1"/>
</dbReference>
<accession>A0A1R0KWJ9</accession>
<evidence type="ECO:0000259" key="2">
    <source>
        <dbReference type="Pfam" id="PF00561"/>
    </source>
</evidence>
<sequence length="265" mass="28243">MTSTNEITIPGGRLHYEVRGDGPLLLAMGSPMAADAFAPLADALASRFTVVTHDPRGISRSPLDDPDEDSSPEKRAEDVVALLDHLGAETADVFGSSGGAMTTLALAARHPGRVRTLVAHEPPALTLLPDAAEQHAEVDEIVNAFETEGLEAAWAKFLGTSGFEDDEAGPPPSDSPEQDLEDGRRFFVHELRTTTRYEPRLDALRDGPFRVVVGLGADSGGLLTRRTCAALADELGVPVTEFPGDHGGFIWDPEGFAKLLDDILL</sequence>
<dbReference type="OrthoDB" id="3210164at2"/>
<dbReference type="PANTHER" id="PTHR43433">
    <property type="entry name" value="HYDROLASE, ALPHA/BETA FOLD FAMILY PROTEIN"/>
    <property type="match status" value="1"/>
</dbReference>
<dbReference type="AlphaFoldDB" id="A0A1R0KWJ9"/>
<gene>
    <name evidence="3" type="ORF">BS329_11435</name>
</gene>
<keyword evidence="4" id="KW-1185">Reference proteome</keyword>
<dbReference type="PANTHER" id="PTHR43433:SF5">
    <property type="entry name" value="AB HYDROLASE-1 DOMAIN-CONTAINING PROTEIN"/>
    <property type="match status" value="1"/>
</dbReference>
<organism evidence="3 4">
    <name type="scientific">Amycolatopsis coloradensis</name>
    <dbReference type="NCBI Taxonomy" id="76021"/>
    <lineage>
        <taxon>Bacteria</taxon>
        <taxon>Bacillati</taxon>
        <taxon>Actinomycetota</taxon>
        <taxon>Actinomycetes</taxon>
        <taxon>Pseudonocardiales</taxon>
        <taxon>Pseudonocardiaceae</taxon>
        <taxon>Amycolatopsis</taxon>
    </lineage>
</organism>
<dbReference type="InterPro" id="IPR029058">
    <property type="entry name" value="AB_hydrolase_fold"/>
</dbReference>
<keyword evidence="3" id="KW-0378">Hydrolase</keyword>
<comment type="caution">
    <text evidence="3">The sequence shown here is derived from an EMBL/GenBank/DDBJ whole genome shotgun (WGS) entry which is preliminary data.</text>
</comment>
<evidence type="ECO:0000313" key="3">
    <source>
        <dbReference type="EMBL" id="OLZ53401.1"/>
    </source>
</evidence>
<dbReference type="GO" id="GO:0004806">
    <property type="term" value="F:triacylglycerol lipase activity"/>
    <property type="evidence" value="ECO:0007669"/>
    <property type="project" value="TreeGrafter"/>
</dbReference>
<evidence type="ECO:0000256" key="1">
    <source>
        <dbReference type="SAM" id="MobiDB-lite"/>
    </source>
</evidence>
<dbReference type="Pfam" id="PF00561">
    <property type="entry name" value="Abhydrolase_1"/>
    <property type="match status" value="1"/>
</dbReference>
<evidence type="ECO:0000313" key="4">
    <source>
        <dbReference type="Proteomes" id="UP000187486"/>
    </source>
</evidence>
<dbReference type="Proteomes" id="UP000187486">
    <property type="component" value="Unassembled WGS sequence"/>
</dbReference>
<feature type="region of interest" description="Disordered" evidence="1">
    <location>
        <begin position="161"/>
        <end position="182"/>
    </location>
</feature>
<dbReference type="STRING" id="76021.BS329_11435"/>
<proteinExistence type="predicted"/>
<dbReference type="SUPFAM" id="SSF53474">
    <property type="entry name" value="alpha/beta-Hydrolases"/>
    <property type="match status" value="1"/>
</dbReference>
<feature type="region of interest" description="Disordered" evidence="1">
    <location>
        <begin position="55"/>
        <end position="75"/>
    </location>
</feature>
<protein>
    <submittedName>
        <fullName evidence="3">Alpha/beta hydrolase</fullName>
    </submittedName>
</protein>
<dbReference type="RefSeq" id="WP_076159106.1">
    <property type="nucleotide sequence ID" value="NZ_JBEZVB010000001.1"/>
</dbReference>
<dbReference type="GO" id="GO:0046503">
    <property type="term" value="P:glycerolipid catabolic process"/>
    <property type="evidence" value="ECO:0007669"/>
    <property type="project" value="TreeGrafter"/>
</dbReference>
<dbReference type="InterPro" id="IPR000073">
    <property type="entry name" value="AB_hydrolase_1"/>
</dbReference>
<name>A0A1R0KWJ9_9PSEU</name>
<dbReference type="EMBL" id="MQUQ01000005">
    <property type="protein sequence ID" value="OLZ53401.1"/>
    <property type="molecule type" value="Genomic_DNA"/>
</dbReference>
<reference evidence="3 4" key="1">
    <citation type="submission" date="2016-01" db="EMBL/GenBank/DDBJ databases">
        <title>Amycolatopsis coloradensis genome sequencing and assembly.</title>
        <authorList>
            <person name="Mayilraj S."/>
        </authorList>
    </citation>
    <scope>NUCLEOTIDE SEQUENCE [LARGE SCALE GENOMIC DNA]</scope>
    <source>
        <strain evidence="3 4">DSM 44225</strain>
    </source>
</reference>
<dbReference type="InterPro" id="IPR050471">
    <property type="entry name" value="AB_hydrolase"/>
</dbReference>